<dbReference type="PANTHER" id="PTHR36944">
    <property type="entry name" value="PROTEIN CBG02791-RELATED"/>
    <property type="match status" value="1"/>
</dbReference>
<accession>A0A915E253</accession>
<reference evidence="2" key="1">
    <citation type="submission" date="2022-11" db="UniProtKB">
        <authorList>
            <consortium name="WormBaseParasite"/>
        </authorList>
    </citation>
    <scope>IDENTIFICATION</scope>
</reference>
<dbReference type="WBParaSite" id="jg25064">
    <property type="protein sequence ID" value="jg25064"/>
    <property type="gene ID" value="jg25064"/>
</dbReference>
<dbReference type="Proteomes" id="UP000887574">
    <property type="component" value="Unplaced"/>
</dbReference>
<evidence type="ECO:0000313" key="2">
    <source>
        <dbReference type="WBParaSite" id="jg25064"/>
    </source>
</evidence>
<proteinExistence type="predicted"/>
<protein>
    <submittedName>
        <fullName evidence="2">Uncharacterized protein</fullName>
    </submittedName>
</protein>
<evidence type="ECO:0000313" key="1">
    <source>
        <dbReference type="Proteomes" id="UP000887574"/>
    </source>
</evidence>
<keyword evidence="1" id="KW-1185">Reference proteome</keyword>
<organism evidence="1 2">
    <name type="scientific">Ditylenchus dipsaci</name>
    <dbReference type="NCBI Taxonomy" id="166011"/>
    <lineage>
        <taxon>Eukaryota</taxon>
        <taxon>Metazoa</taxon>
        <taxon>Ecdysozoa</taxon>
        <taxon>Nematoda</taxon>
        <taxon>Chromadorea</taxon>
        <taxon>Rhabditida</taxon>
        <taxon>Tylenchina</taxon>
        <taxon>Tylenchomorpha</taxon>
        <taxon>Sphaerularioidea</taxon>
        <taxon>Anguinidae</taxon>
        <taxon>Anguininae</taxon>
        <taxon>Ditylenchus</taxon>
    </lineage>
</organism>
<dbReference type="PANTHER" id="PTHR36944:SF2">
    <property type="entry name" value="CPG4 DOMAIN-CONTAINING PROTEIN"/>
    <property type="match status" value="1"/>
</dbReference>
<name>A0A915E253_9BILA</name>
<sequence>MADEQTKCFIDKCKDESADRVFSPANFLCHFKRSQFTQARPCLEESEPLTFLKCDQQCHSKAVTNAMADSNQRADVGKVFSTPEMDNYENELDLLCSFQECYKTCHESIINQICATGLADMA</sequence>
<dbReference type="AlphaFoldDB" id="A0A915E253"/>